<evidence type="ECO:0000256" key="1">
    <source>
        <dbReference type="SAM" id="SignalP"/>
    </source>
</evidence>
<name>A0A2J6TNK1_9HELO</name>
<evidence type="ECO:0000259" key="2">
    <source>
        <dbReference type="Pfam" id="PF25107"/>
    </source>
</evidence>
<dbReference type="EMBL" id="KZ613749">
    <property type="protein sequence ID" value="PMD64528.1"/>
    <property type="molecule type" value="Genomic_DNA"/>
</dbReference>
<gene>
    <name evidence="3" type="ORF">K444DRAFT_660316</name>
</gene>
<feature type="signal peptide" evidence="1">
    <location>
        <begin position="1"/>
        <end position="23"/>
    </location>
</feature>
<keyword evidence="4" id="KW-1185">Reference proteome</keyword>
<protein>
    <recommendedName>
        <fullName evidence="2">VWA7 N-terminal domain-containing protein</fullName>
    </recommendedName>
</protein>
<dbReference type="STRING" id="1095630.A0A2J6TNK1"/>
<feature type="domain" description="VWA7 N-terminal" evidence="2">
    <location>
        <begin position="74"/>
        <end position="182"/>
    </location>
</feature>
<dbReference type="AlphaFoldDB" id="A0A2J6TNK1"/>
<dbReference type="RefSeq" id="XP_024741432.1">
    <property type="nucleotide sequence ID" value="XM_024886446.1"/>
</dbReference>
<feature type="chain" id="PRO_5014445947" description="VWA7 N-terminal domain-containing protein" evidence="1">
    <location>
        <begin position="24"/>
        <end position="297"/>
    </location>
</feature>
<dbReference type="InterPro" id="IPR056862">
    <property type="entry name" value="VWA7_N"/>
</dbReference>
<dbReference type="OrthoDB" id="301415at2759"/>
<evidence type="ECO:0000313" key="3">
    <source>
        <dbReference type="EMBL" id="PMD64528.1"/>
    </source>
</evidence>
<dbReference type="InParanoid" id="A0A2J6TNK1"/>
<dbReference type="Proteomes" id="UP000235371">
    <property type="component" value="Unassembled WGS sequence"/>
</dbReference>
<proteinExistence type="predicted"/>
<organism evidence="3 4">
    <name type="scientific">Hyaloscypha bicolor E</name>
    <dbReference type="NCBI Taxonomy" id="1095630"/>
    <lineage>
        <taxon>Eukaryota</taxon>
        <taxon>Fungi</taxon>
        <taxon>Dikarya</taxon>
        <taxon>Ascomycota</taxon>
        <taxon>Pezizomycotina</taxon>
        <taxon>Leotiomycetes</taxon>
        <taxon>Helotiales</taxon>
        <taxon>Hyaloscyphaceae</taxon>
        <taxon>Hyaloscypha</taxon>
        <taxon>Hyaloscypha bicolor</taxon>
    </lineage>
</organism>
<sequence length="297" mass="32991">MLFNLVVPTLGVLLPFLAQQAASFNPSWGYTLFGALGHPHEQMTYQGLTDKYLEYFDIGEFSVTNSMDLARNQIIAGTKIVDKHGDVEAELSEAHCDDESLQLCHERLKSNLTVIRTLLKAGNVGQARDNLGRMLHTLQDFYSHSNWIELGMTDISHNLVQQWPLEKLVDDTKKMPSCINCTYPGTPDFAVDWELRWDDYARTKAVSRPGAITPDPMSAVTKGIIAFLMGLKKFSVSIIKPIAKRYLGAEVPEELIDALAGLGDSLLNVKPDCRANLKAQFTLPASQFLTTGIFRAS</sequence>
<reference evidence="3 4" key="1">
    <citation type="submission" date="2016-04" db="EMBL/GenBank/DDBJ databases">
        <title>A degradative enzymes factory behind the ericoid mycorrhizal symbiosis.</title>
        <authorList>
            <consortium name="DOE Joint Genome Institute"/>
            <person name="Martino E."/>
            <person name="Morin E."/>
            <person name="Grelet G."/>
            <person name="Kuo A."/>
            <person name="Kohler A."/>
            <person name="Daghino S."/>
            <person name="Barry K."/>
            <person name="Choi C."/>
            <person name="Cichocki N."/>
            <person name="Clum A."/>
            <person name="Copeland A."/>
            <person name="Hainaut M."/>
            <person name="Haridas S."/>
            <person name="Labutti K."/>
            <person name="Lindquist E."/>
            <person name="Lipzen A."/>
            <person name="Khouja H.-R."/>
            <person name="Murat C."/>
            <person name="Ohm R."/>
            <person name="Olson A."/>
            <person name="Spatafora J."/>
            <person name="Veneault-Fourrey C."/>
            <person name="Henrissat B."/>
            <person name="Grigoriev I."/>
            <person name="Martin F."/>
            <person name="Perotto S."/>
        </authorList>
    </citation>
    <scope>NUCLEOTIDE SEQUENCE [LARGE SCALE GENOMIC DNA]</scope>
    <source>
        <strain evidence="3 4">E</strain>
    </source>
</reference>
<dbReference type="GeneID" id="36594523"/>
<dbReference type="Pfam" id="PF25107">
    <property type="entry name" value="VWA7_N"/>
    <property type="match status" value="1"/>
</dbReference>
<evidence type="ECO:0000313" key="4">
    <source>
        <dbReference type="Proteomes" id="UP000235371"/>
    </source>
</evidence>
<keyword evidence="1" id="KW-0732">Signal</keyword>
<accession>A0A2J6TNK1</accession>